<keyword evidence="2" id="KW-1185">Reference proteome</keyword>
<accession>A0A291H0P6</accession>
<dbReference type="OrthoDB" id="3541280at2"/>
<dbReference type="KEGG" id="bgg:CFK41_15180"/>
<dbReference type="EMBL" id="CP023564">
    <property type="protein sequence ID" value="ATG55970.1"/>
    <property type="molecule type" value="Genomic_DNA"/>
</dbReference>
<protein>
    <recommendedName>
        <fullName evidence="3">DUF466 domain-containing protein</fullName>
    </recommendedName>
</protein>
<dbReference type="RefSeq" id="WP_096800430.1">
    <property type="nucleotide sequence ID" value="NZ_CP023564.1"/>
</dbReference>
<evidence type="ECO:0000313" key="1">
    <source>
        <dbReference type="EMBL" id="ATG55970.1"/>
    </source>
</evidence>
<dbReference type="AlphaFoldDB" id="A0A291H0P6"/>
<dbReference type="Proteomes" id="UP000217889">
    <property type="component" value="Chromosome"/>
</dbReference>
<proteinExistence type="predicted"/>
<sequence>MAPVIEVLKEVRRFARGIVGSDAYDKYLAHHHVTGCAHEPLSEREFWRMRYAEQDRDPRGRCC</sequence>
<reference evidence="1 2" key="1">
    <citation type="journal article" date="2014" name="Int. J. Syst. Evol. Microbiol.">
        <title>Brachybacterium ginsengisoli sp. nov., isolated from soil of a ginseng field.</title>
        <authorList>
            <person name="Hoang V.A."/>
            <person name="Kim Y.J."/>
            <person name="Nguyen N.L."/>
            <person name="Yang D.C."/>
        </authorList>
    </citation>
    <scope>NUCLEOTIDE SEQUENCE [LARGE SCALE GENOMIC DNA]</scope>
    <source>
        <strain evidence="1 2">DCY80</strain>
    </source>
</reference>
<dbReference type="InterPro" id="IPR007423">
    <property type="entry name" value="Sel_put"/>
</dbReference>
<dbReference type="Pfam" id="PF04328">
    <property type="entry name" value="Sel_put"/>
    <property type="match status" value="1"/>
</dbReference>
<organism evidence="1 2">
    <name type="scientific">Brachybacterium ginsengisoli</name>
    <dbReference type="NCBI Taxonomy" id="1331682"/>
    <lineage>
        <taxon>Bacteria</taxon>
        <taxon>Bacillati</taxon>
        <taxon>Actinomycetota</taxon>
        <taxon>Actinomycetes</taxon>
        <taxon>Micrococcales</taxon>
        <taxon>Dermabacteraceae</taxon>
        <taxon>Brachybacterium</taxon>
    </lineage>
</organism>
<name>A0A291H0P6_9MICO</name>
<gene>
    <name evidence="1" type="ORF">CFK41_15180</name>
</gene>
<evidence type="ECO:0008006" key="3">
    <source>
        <dbReference type="Google" id="ProtNLM"/>
    </source>
</evidence>
<evidence type="ECO:0000313" key="2">
    <source>
        <dbReference type="Proteomes" id="UP000217889"/>
    </source>
</evidence>